<evidence type="ECO:0000313" key="2">
    <source>
        <dbReference type="Proteomes" id="UP000293547"/>
    </source>
</evidence>
<name>A0ACB6F6D0_9PLEO</name>
<accession>A0ACB6F6D0</accession>
<dbReference type="EMBL" id="PDWZ02000014">
    <property type="protein sequence ID" value="KAB2099969.1"/>
    <property type="molecule type" value="Genomic_DNA"/>
</dbReference>
<sequence length="174" mass="19879">MSPWILDVQTTKRTCPLTKNDKTDPIECTEDEASVQPSETSGTEKKRGWKNHRFDSRRKSNAVKECDIRASGSDTLIIAKHEWIIFGDRLREQENQILSHDEHIRNIEKSLIERDDRLCKLETEYSELKQIVLEVGRKQALVVEHDQRTGEAIPLSSTSMPFQTGDGESSAKEA</sequence>
<protein>
    <submittedName>
        <fullName evidence="1">Uncharacterized protein</fullName>
    </submittedName>
</protein>
<proteinExistence type="predicted"/>
<dbReference type="Proteomes" id="UP000293547">
    <property type="component" value="Unassembled WGS sequence"/>
</dbReference>
<evidence type="ECO:0000313" key="1">
    <source>
        <dbReference type="EMBL" id="KAB2099969.1"/>
    </source>
</evidence>
<reference evidence="1 2" key="1">
    <citation type="journal article" date="2019" name="bioRxiv">
        <title>Genomics, evolutionary history and diagnostics of the Alternaria alternata species group including apple and Asian pear pathotypes.</title>
        <authorList>
            <person name="Armitage A.D."/>
            <person name="Cockerton H.M."/>
            <person name="Sreenivasaprasad S."/>
            <person name="Woodhall J.W."/>
            <person name="Lane C.R."/>
            <person name="Harrison R.J."/>
            <person name="Clarkson J.P."/>
        </authorList>
    </citation>
    <scope>NUCLEOTIDE SEQUENCE [LARGE SCALE GENOMIC DNA]</scope>
    <source>
        <strain evidence="1 2">FERA 650</strain>
    </source>
</reference>
<gene>
    <name evidence="1" type="ORF">AG0111_0g11687</name>
</gene>
<organism evidence="1 2">
    <name type="scientific">Alternaria gaisen</name>
    <dbReference type="NCBI Taxonomy" id="167740"/>
    <lineage>
        <taxon>Eukaryota</taxon>
        <taxon>Fungi</taxon>
        <taxon>Dikarya</taxon>
        <taxon>Ascomycota</taxon>
        <taxon>Pezizomycotina</taxon>
        <taxon>Dothideomycetes</taxon>
        <taxon>Pleosporomycetidae</taxon>
        <taxon>Pleosporales</taxon>
        <taxon>Pleosporineae</taxon>
        <taxon>Pleosporaceae</taxon>
        <taxon>Alternaria</taxon>
        <taxon>Alternaria sect. Alternaria</taxon>
    </lineage>
</organism>
<keyword evidence="2" id="KW-1185">Reference proteome</keyword>
<comment type="caution">
    <text evidence="1">The sequence shown here is derived from an EMBL/GenBank/DDBJ whole genome shotgun (WGS) entry which is preliminary data.</text>
</comment>